<feature type="repeat" description="ANK" evidence="6">
    <location>
        <begin position="391"/>
        <end position="423"/>
    </location>
</feature>
<dbReference type="AlphaFoldDB" id="A0A8H6FEC1"/>
<keyword evidence="3" id="KW-0863">Zinc-finger</keyword>
<evidence type="ECO:0000256" key="6">
    <source>
        <dbReference type="PROSITE-ProRule" id="PRU00023"/>
    </source>
</evidence>
<sequence>MASEGSVQACSMVQSLADSSSIPFYPSLSAGPSEAPPPYEDLREQPTSLVEKDGKTPRDNTDQKAKHDLESGTHSRFNAPPTVMDGKQGKRLSLAHLAETGKLPALRKIGRGGSDETLASLDKSWRYHRQEFGSTDTKTVARLFDLCRCWNTLGMLRDAVETEAPQVLSWTIKARNTEFFDFLLQQQVDVDRPDEEGKTPLFHASTLGKAFIVRRLLDTGANVHCTAGSVTPLHVSAEKNYTSIVDYLLEAGADVNALNSKGNTALYWASNNGNLEMVRKLLGKGGQANHTAPSTISPLHVAAVRGHVEIVEVLLDAGADLNARNFEMTPVLVAISYQQERVLDCLLTRGAIANPSLGEKFALHFAAGKGSRSLVTLLLDAGVEVNTTSAKGHTALHIAAALGNEDLVDRLLARSASVNLKSLSGFTALHDASLAGHIVVVKQLLYAGADIASTTCTDYTALHFAAEKGSLDVVKRLMEAGSDVNAQSIRKWTPLLCACREKHLAVVELLLDHGANPDLLDSQGVSPLIIASENGDLGIVRKLVCDCSANVNSQSMNGVTALHMAAQNGHASVVSFLLNNEADANTLFLGNTTPLAMATWHLHTDVINHLIPVTKDPCLLDCFGWNSIDWATADPSVLSKFSLETRPEEYIPTSVATRKSHVRRNISNLARAMLQANVANDNRLPVLGECLLIMHDTTDAEHAFQLQVHPYATTAEGPLTYWLACNSCETDITGNLYICLTCADTALCEDCMTKYKDKTKEMRTCKDHVYHGILSHRHWEGEYGKWPSQLVNTRGQSVDGWLRHVLVAYGG</sequence>
<dbReference type="Gene3D" id="1.25.40.20">
    <property type="entry name" value="Ankyrin repeat-containing domain"/>
    <property type="match status" value="4"/>
</dbReference>
<accession>A0A8H6FEC1</accession>
<keyword evidence="5 6" id="KW-0040">ANK repeat</keyword>
<feature type="repeat" description="ANK" evidence="6">
    <location>
        <begin position="358"/>
        <end position="390"/>
    </location>
</feature>
<dbReference type="SUPFAM" id="SSF57850">
    <property type="entry name" value="RING/U-box"/>
    <property type="match status" value="1"/>
</dbReference>
<gene>
    <name evidence="8" type="ORF">HO133_009943</name>
</gene>
<dbReference type="EMBL" id="JACCJB010000008">
    <property type="protein sequence ID" value="KAF6224749.1"/>
    <property type="molecule type" value="Genomic_DNA"/>
</dbReference>
<feature type="repeat" description="ANK" evidence="6">
    <location>
        <begin position="261"/>
        <end position="293"/>
    </location>
</feature>
<evidence type="ECO:0000256" key="3">
    <source>
        <dbReference type="ARBA" id="ARBA00022771"/>
    </source>
</evidence>
<feature type="compositionally biased region" description="Basic and acidic residues" evidence="7">
    <location>
        <begin position="40"/>
        <end position="73"/>
    </location>
</feature>
<feature type="repeat" description="ANK" evidence="6">
    <location>
        <begin position="196"/>
        <end position="228"/>
    </location>
</feature>
<dbReference type="PANTHER" id="PTHR24198:SF165">
    <property type="entry name" value="ANKYRIN REPEAT-CONTAINING PROTEIN-RELATED"/>
    <property type="match status" value="1"/>
</dbReference>
<dbReference type="SUPFAM" id="SSF48403">
    <property type="entry name" value="Ankyrin repeat"/>
    <property type="match status" value="2"/>
</dbReference>
<evidence type="ECO:0000256" key="7">
    <source>
        <dbReference type="SAM" id="MobiDB-lite"/>
    </source>
</evidence>
<reference evidence="8 9" key="1">
    <citation type="journal article" date="2020" name="Genomics">
        <title>Complete, high-quality genomes from long-read metagenomic sequencing of two wolf lichen thalli reveals enigmatic genome architecture.</title>
        <authorList>
            <person name="McKenzie S.K."/>
            <person name="Walston R.F."/>
            <person name="Allen J.L."/>
        </authorList>
    </citation>
    <scope>NUCLEOTIDE SEQUENCE [LARGE SCALE GENOMIC DNA]</scope>
    <source>
        <strain evidence="8">WasteWater1</strain>
    </source>
</reference>
<dbReference type="PRINTS" id="PR01415">
    <property type="entry name" value="ANKYRIN"/>
</dbReference>
<feature type="repeat" description="ANK" evidence="6">
    <location>
        <begin position="228"/>
        <end position="260"/>
    </location>
</feature>
<keyword evidence="4" id="KW-0862">Zinc</keyword>
<keyword evidence="1" id="KW-0479">Metal-binding</keyword>
<dbReference type="Pfam" id="PF00023">
    <property type="entry name" value="Ank"/>
    <property type="match status" value="1"/>
</dbReference>
<evidence type="ECO:0000313" key="8">
    <source>
        <dbReference type="EMBL" id="KAF6224749.1"/>
    </source>
</evidence>
<evidence type="ECO:0000256" key="2">
    <source>
        <dbReference type="ARBA" id="ARBA00022737"/>
    </source>
</evidence>
<dbReference type="Pfam" id="PF12796">
    <property type="entry name" value="Ank_2"/>
    <property type="match status" value="4"/>
</dbReference>
<proteinExistence type="predicted"/>
<dbReference type="Gene3D" id="3.30.60.90">
    <property type="match status" value="1"/>
</dbReference>
<feature type="repeat" description="ANK" evidence="6">
    <location>
        <begin position="490"/>
        <end position="522"/>
    </location>
</feature>
<dbReference type="GO" id="GO:0008270">
    <property type="term" value="F:zinc ion binding"/>
    <property type="evidence" value="ECO:0007669"/>
    <property type="project" value="UniProtKB-KW"/>
</dbReference>
<evidence type="ECO:0000256" key="1">
    <source>
        <dbReference type="ARBA" id="ARBA00022723"/>
    </source>
</evidence>
<dbReference type="GeneID" id="59338335"/>
<dbReference type="PANTHER" id="PTHR24198">
    <property type="entry name" value="ANKYRIN REPEAT AND PROTEIN KINASE DOMAIN-CONTAINING PROTEIN"/>
    <property type="match status" value="1"/>
</dbReference>
<dbReference type="InterPro" id="IPR043145">
    <property type="entry name" value="Znf_ZZ_sf"/>
</dbReference>
<keyword evidence="2" id="KW-0677">Repeat</keyword>
<evidence type="ECO:0000256" key="4">
    <source>
        <dbReference type="ARBA" id="ARBA00022833"/>
    </source>
</evidence>
<dbReference type="InterPro" id="IPR002110">
    <property type="entry name" value="Ankyrin_rpt"/>
</dbReference>
<feature type="region of interest" description="Disordered" evidence="7">
    <location>
        <begin position="21"/>
        <end position="86"/>
    </location>
</feature>
<dbReference type="Proteomes" id="UP000593566">
    <property type="component" value="Unassembled WGS sequence"/>
</dbReference>
<feature type="repeat" description="ANK" evidence="6">
    <location>
        <begin position="557"/>
        <end position="585"/>
    </location>
</feature>
<evidence type="ECO:0000256" key="5">
    <source>
        <dbReference type="ARBA" id="ARBA00023043"/>
    </source>
</evidence>
<dbReference type="RefSeq" id="XP_037153616.1">
    <property type="nucleotide sequence ID" value="XM_037300799.1"/>
</dbReference>
<organism evidence="8 9">
    <name type="scientific">Letharia lupina</name>
    <dbReference type="NCBI Taxonomy" id="560253"/>
    <lineage>
        <taxon>Eukaryota</taxon>
        <taxon>Fungi</taxon>
        <taxon>Dikarya</taxon>
        <taxon>Ascomycota</taxon>
        <taxon>Pezizomycotina</taxon>
        <taxon>Lecanoromycetes</taxon>
        <taxon>OSLEUM clade</taxon>
        <taxon>Lecanoromycetidae</taxon>
        <taxon>Lecanorales</taxon>
        <taxon>Lecanorineae</taxon>
        <taxon>Parmeliaceae</taxon>
        <taxon>Letharia</taxon>
    </lineage>
</organism>
<dbReference type="PROSITE" id="PS50297">
    <property type="entry name" value="ANK_REP_REGION"/>
    <property type="match status" value="10"/>
</dbReference>
<dbReference type="PROSITE" id="PS50088">
    <property type="entry name" value="ANK_REPEAT"/>
    <property type="match status" value="10"/>
</dbReference>
<feature type="repeat" description="ANK" evidence="6">
    <location>
        <begin position="457"/>
        <end position="489"/>
    </location>
</feature>
<protein>
    <submittedName>
        <fullName evidence="8">Uncharacterized protein</fullName>
    </submittedName>
</protein>
<feature type="repeat" description="ANK" evidence="6">
    <location>
        <begin position="294"/>
        <end position="326"/>
    </location>
</feature>
<name>A0A8H6FEC1_9LECA</name>
<feature type="repeat" description="ANK" evidence="6">
    <location>
        <begin position="424"/>
        <end position="456"/>
    </location>
</feature>
<comment type="caution">
    <text evidence="8">The sequence shown here is derived from an EMBL/GenBank/DDBJ whole genome shotgun (WGS) entry which is preliminary data.</text>
</comment>
<dbReference type="SMART" id="SM00248">
    <property type="entry name" value="ANK"/>
    <property type="match status" value="14"/>
</dbReference>
<keyword evidence="9" id="KW-1185">Reference proteome</keyword>
<dbReference type="InterPro" id="IPR036770">
    <property type="entry name" value="Ankyrin_rpt-contain_sf"/>
</dbReference>
<evidence type="ECO:0000313" key="9">
    <source>
        <dbReference type="Proteomes" id="UP000593566"/>
    </source>
</evidence>